<feature type="disulfide bond" evidence="9">
    <location>
        <begin position="88"/>
        <end position="131"/>
    </location>
</feature>
<keyword evidence="5" id="KW-0391">Immunity</keyword>
<dbReference type="InterPro" id="IPR050350">
    <property type="entry name" value="Compl-Cell_Adhes-Reg"/>
</dbReference>
<feature type="domain" description="Sushi" evidence="11">
    <location>
        <begin position="26"/>
        <end position="84"/>
    </location>
</feature>
<keyword evidence="4" id="KW-0677">Repeat</keyword>
<dbReference type="GeneTree" id="ENSGT00940000164219"/>
<feature type="disulfide bond" evidence="9">
    <location>
        <begin position="238"/>
        <end position="265"/>
    </location>
</feature>
<dbReference type="Pfam" id="PF00084">
    <property type="entry name" value="Sushi"/>
    <property type="match status" value="6"/>
</dbReference>
<protein>
    <recommendedName>
        <fullName evidence="11">Sushi domain-containing protein</fullName>
    </recommendedName>
</protein>
<evidence type="ECO:0000256" key="2">
    <source>
        <dbReference type="ARBA" id="ARBA00022659"/>
    </source>
</evidence>
<dbReference type="AlphaFoldDB" id="A0A674GJP8"/>
<dbReference type="Proteomes" id="UP000007754">
    <property type="component" value="Chromosome 26"/>
</dbReference>
<feature type="disulfide bond" evidence="9">
    <location>
        <begin position="176"/>
        <end position="203"/>
    </location>
</feature>
<dbReference type="SMART" id="SM00032">
    <property type="entry name" value="CCP"/>
    <property type="match status" value="6"/>
</dbReference>
<feature type="signal peptide" evidence="10">
    <location>
        <begin position="1"/>
        <end position="25"/>
    </location>
</feature>
<keyword evidence="3 10" id="KW-0732">Signal</keyword>
<feature type="domain" description="Sushi" evidence="11">
    <location>
        <begin position="86"/>
        <end position="146"/>
    </location>
</feature>
<dbReference type="CDD" id="cd00033">
    <property type="entry name" value="CCP"/>
    <property type="match status" value="6"/>
</dbReference>
<dbReference type="GO" id="GO:0045087">
    <property type="term" value="P:innate immune response"/>
    <property type="evidence" value="ECO:0007669"/>
    <property type="project" value="UniProtKB-KW"/>
</dbReference>
<dbReference type="FunFam" id="2.10.70.10:FF:000070">
    <property type="entry name" value="Complement C3d receptor 2"/>
    <property type="match status" value="1"/>
</dbReference>
<keyword evidence="8" id="KW-0325">Glycoprotein</keyword>
<proteinExistence type="predicted"/>
<keyword evidence="6" id="KW-0180">Complement pathway</keyword>
<keyword evidence="2 9" id="KW-0768">Sushi</keyword>
<reference evidence="12" key="3">
    <citation type="submission" date="2025-09" db="UniProtKB">
        <authorList>
            <consortium name="Ensembl"/>
        </authorList>
    </citation>
    <scope>IDENTIFICATION</scope>
</reference>
<dbReference type="Ensembl" id="ENSTGUT00000036511.1">
    <property type="protein sequence ID" value="ENSTGUP00000022632.1"/>
    <property type="gene ID" value="ENSTGUG00000027497.1"/>
</dbReference>
<dbReference type="SUPFAM" id="SSF57535">
    <property type="entry name" value="Complement control module/SCR domain"/>
    <property type="match status" value="6"/>
</dbReference>
<comment type="caution">
    <text evidence="9">Lacks conserved residue(s) required for the propagation of feature annotation.</text>
</comment>
<keyword evidence="1" id="KW-0399">Innate immunity</keyword>
<reference evidence="12" key="2">
    <citation type="submission" date="2025-08" db="UniProtKB">
        <authorList>
            <consortium name="Ensembl"/>
        </authorList>
    </citation>
    <scope>IDENTIFICATION</scope>
</reference>
<feature type="domain" description="Sushi" evidence="11">
    <location>
        <begin position="207"/>
        <end position="267"/>
    </location>
</feature>
<keyword evidence="7 9" id="KW-1015">Disulfide bond</keyword>
<feature type="disulfide bond" evidence="9">
    <location>
        <begin position="209"/>
        <end position="252"/>
    </location>
</feature>
<dbReference type="OMA" id="WKPQIPS"/>
<dbReference type="PANTHER" id="PTHR19325:SF570">
    <property type="entry name" value="COMPLEMENT COMPONENT 4 BINDING PROTEIN, MEMBRANE"/>
    <property type="match status" value="1"/>
</dbReference>
<evidence type="ECO:0000256" key="9">
    <source>
        <dbReference type="PROSITE-ProRule" id="PRU00302"/>
    </source>
</evidence>
<keyword evidence="13" id="KW-1185">Reference proteome</keyword>
<sequence length="402" mass="42448">MVPILTLCLLGSSALLLSTVPGAQAALCPFPRVWHGTVSPRRYYYRTGDTVSVTCSPGYTLQGSRSSTCGAASRWDPPLPQCRKEVTCPRPPSIANGLPSGHPSGSFSRGVTVSYSCRPGFELLGNASVTCADSGLWSRPLPRCQAIGCQAPEVQNGKVHNVQSTYRAGETLHFDCHLGYAAEGSDEARCQPGGTWDPPVLVCHRVRPCPMPPEVANGKHNGQDKAFFTAGMAVRYSCDPGYYLVGNAAVSCRASGNWSQPRPRCEEVTCPRPPSIANGLPSGHPSGSFSRGVTVSYSCRPGFELLGNASVTCADSGLWSRPLPRCQAIGCQAPEVQNGKVHNVQSTYRAGETLHFDCHLGYAAEGSDEARCQPGGTWDPPVLVCQRGECGCCPGTGGAGGD</sequence>
<organism evidence="12 13">
    <name type="scientific">Taeniopygia guttata</name>
    <name type="common">Zebra finch</name>
    <name type="synonym">Poephila guttata</name>
    <dbReference type="NCBI Taxonomy" id="59729"/>
    <lineage>
        <taxon>Eukaryota</taxon>
        <taxon>Metazoa</taxon>
        <taxon>Chordata</taxon>
        <taxon>Craniata</taxon>
        <taxon>Vertebrata</taxon>
        <taxon>Euteleostomi</taxon>
        <taxon>Archelosauria</taxon>
        <taxon>Archosauria</taxon>
        <taxon>Dinosauria</taxon>
        <taxon>Saurischia</taxon>
        <taxon>Theropoda</taxon>
        <taxon>Coelurosauria</taxon>
        <taxon>Aves</taxon>
        <taxon>Neognathae</taxon>
        <taxon>Neoaves</taxon>
        <taxon>Telluraves</taxon>
        <taxon>Australaves</taxon>
        <taxon>Passeriformes</taxon>
        <taxon>Passeroidea</taxon>
        <taxon>Estrildidae</taxon>
        <taxon>Estrildinae</taxon>
        <taxon>Taeniopygia</taxon>
    </lineage>
</organism>
<evidence type="ECO:0000256" key="7">
    <source>
        <dbReference type="ARBA" id="ARBA00023157"/>
    </source>
</evidence>
<feature type="domain" description="Sushi" evidence="11">
    <location>
        <begin position="329"/>
        <end position="387"/>
    </location>
</feature>
<evidence type="ECO:0000256" key="1">
    <source>
        <dbReference type="ARBA" id="ARBA00022588"/>
    </source>
</evidence>
<dbReference type="GO" id="GO:0006958">
    <property type="term" value="P:complement activation, classical pathway"/>
    <property type="evidence" value="ECO:0007669"/>
    <property type="project" value="UniProtKB-KW"/>
</dbReference>
<name>A0A674GJP8_TAEGU</name>
<evidence type="ECO:0000259" key="11">
    <source>
        <dbReference type="PROSITE" id="PS50923"/>
    </source>
</evidence>
<dbReference type="InterPro" id="IPR035976">
    <property type="entry name" value="Sushi/SCR/CCP_sf"/>
</dbReference>
<evidence type="ECO:0000256" key="10">
    <source>
        <dbReference type="SAM" id="SignalP"/>
    </source>
</evidence>
<feature type="domain" description="Sushi" evidence="11">
    <location>
        <begin position="147"/>
        <end position="205"/>
    </location>
</feature>
<accession>A0A674GJP8</accession>
<evidence type="ECO:0000256" key="5">
    <source>
        <dbReference type="ARBA" id="ARBA00022859"/>
    </source>
</evidence>
<feature type="chain" id="PRO_5025345082" description="Sushi domain-containing protein" evidence="10">
    <location>
        <begin position="26"/>
        <end position="402"/>
    </location>
</feature>
<evidence type="ECO:0000256" key="6">
    <source>
        <dbReference type="ARBA" id="ARBA00022875"/>
    </source>
</evidence>
<evidence type="ECO:0000256" key="8">
    <source>
        <dbReference type="ARBA" id="ARBA00023180"/>
    </source>
</evidence>
<feature type="domain" description="Sushi" evidence="11">
    <location>
        <begin position="268"/>
        <end position="328"/>
    </location>
</feature>
<evidence type="ECO:0000313" key="12">
    <source>
        <dbReference type="Ensembl" id="ENSTGUP00000022632.1"/>
    </source>
</evidence>
<dbReference type="InterPro" id="IPR000436">
    <property type="entry name" value="Sushi_SCR_CCP_dom"/>
</dbReference>
<dbReference type="PROSITE" id="PS50923">
    <property type="entry name" value="SUSHI"/>
    <property type="match status" value="6"/>
</dbReference>
<feature type="disulfide bond" evidence="9">
    <location>
        <begin position="117"/>
        <end position="144"/>
    </location>
</feature>
<feature type="disulfide bond" evidence="9">
    <location>
        <begin position="270"/>
        <end position="313"/>
    </location>
</feature>
<reference evidence="12 13" key="1">
    <citation type="journal article" date="2010" name="Nature">
        <title>The genome of a songbird.</title>
        <authorList>
            <person name="Warren W.C."/>
            <person name="Clayton D.F."/>
            <person name="Ellegren H."/>
            <person name="Arnold A.P."/>
            <person name="Hillier L.W."/>
            <person name="Kunstner A."/>
            <person name="Searle S."/>
            <person name="White S."/>
            <person name="Vilella A.J."/>
            <person name="Fairley S."/>
            <person name="Heger A."/>
            <person name="Kong L."/>
            <person name="Ponting C.P."/>
            <person name="Jarvis E.D."/>
            <person name="Mello C.V."/>
            <person name="Minx P."/>
            <person name="Lovell P."/>
            <person name="Velho T.A."/>
            <person name="Ferris M."/>
            <person name="Balakrishnan C.N."/>
            <person name="Sinha S."/>
            <person name="Blatti C."/>
            <person name="London S.E."/>
            <person name="Li Y."/>
            <person name="Lin Y.C."/>
            <person name="George J."/>
            <person name="Sweedler J."/>
            <person name="Southey B."/>
            <person name="Gunaratne P."/>
            <person name="Watson M."/>
            <person name="Nam K."/>
            <person name="Backstrom N."/>
            <person name="Smeds L."/>
            <person name="Nabholz B."/>
            <person name="Itoh Y."/>
            <person name="Whitney O."/>
            <person name="Pfenning A.R."/>
            <person name="Howard J."/>
            <person name="Volker M."/>
            <person name="Skinner B.M."/>
            <person name="Griffin D.K."/>
            <person name="Ye L."/>
            <person name="McLaren W.M."/>
            <person name="Flicek P."/>
            <person name="Quesada V."/>
            <person name="Velasco G."/>
            <person name="Lopez-Otin C."/>
            <person name="Puente X.S."/>
            <person name="Olender T."/>
            <person name="Lancet D."/>
            <person name="Smit A.F."/>
            <person name="Hubley R."/>
            <person name="Konkel M.K."/>
            <person name="Walker J.A."/>
            <person name="Batzer M.A."/>
            <person name="Gu W."/>
            <person name="Pollock D.D."/>
            <person name="Chen L."/>
            <person name="Cheng Z."/>
            <person name="Eichler E.E."/>
            <person name="Stapley J."/>
            <person name="Slate J."/>
            <person name="Ekblom R."/>
            <person name="Birkhead T."/>
            <person name="Burke T."/>
            <person name="Burt D."/>
            <person name="Scharff C."/>
            <person name="Adam I."/>
            <person name="Richard H."/>
            <person name="Sultan M."/>
            <person name="Soldatov A."/>
            <person name="Lehrach H."/>
            <person name="Edwards S.V."/>
            <person name="Yang S.P."/>
            <person name="Li X."/>
            <person name="Graves T."/>
            <person name="Fulton L."/>
            <person name="Nelson J."/>
            <person name="Chinwalla A."/>
            <person name="Hou S."/>
            <person name="Mardis E.R."/>
            <person name="Wilson R.K."/>
        </authorList>
    </citation>
    <scope>NUCLEOTIDE SEQUENCE [LARGE SCALE GENOMIC DNA]</scope>
</reference>
<feature type="disulfide bond" evidence="9">
    <location>
        <begin position="358"/>
        <end position="385"/>
    </location>
</feature>
<feature type="disulfide bond" evidence="9">
    <location>
        <begin position="299"/>
        <end position="326"/>
    </location>
</feature>
<dbReference type="PANTHER" id="PTHR19325">
    <property type="entry name" value="COMPLEMENT COMPONENT-RELATED SUSHI DOMAIN-CONTAINING"/>
    <property type="match status" value="1"/>
</dbReference>
<feature type="disulfide bond" evidence="9">
    <location>
        <begin position="55"/>
        <end position="82"/>
    </location>
</feature>
<evidence type="ECO:0000256" key="3">
    <source>
        <dbReference type="ARBA" id="ARBA00022729"/>
    </source>
</evidence>
<dbReference type="Gene3D" id="2.10.70.10">
    <property type="entry name" value="Complement Module, domain 1"/>
    <property type="match status" value="6"/>
</dbReference>
<evidence type="ECO:0000256" key="4">
    <source>
        <dbReference type="ARBA" id="ARBA00022737"/>
    </source>
</evidence>
<evidence type="ECO:0000313" key="13">
    <source>
        <dbReference type="Proteomes" id="UP000007754"/>
    </source>
</evidence>
<dbReference type="FunFam" id="2.10.70.10:FF:000014">
    <property type="entry name" value="Membrane cofactor protein"/>
    <property type="match status" value="1"/>
</dbReference>